<proteinExistence type="inferred from homology"/>
<evidence type="ECO:0000256" key="4">
    <source>
        <dbReference type="ARBA" id="ARBA00023136"/>
    </source>
</evidence>
<feature type="signal peptide" evidence="6">
    <location>
        <begin position="1"/>
        <end position="22"/>
    </location>
</feature>
<dbReference type="InterPro" id="IPR012944">
    <property type="entry name" value="SusD_RagB_dom"/>
</dbReference>
<keyword evidence="3 6" id="KW-0732">Signal</keyword>
<dbReference type="Gene3D" id="1.25.40.390">
    <property type="match status" value="2"/>
</dbReference>
<organism evidence="9 10">
    <name type="scientific">Pontibacter aquaedesilientis</name>
    <dbReference type="NCBI Taxonomy" id="2766980"/>
    <lineage>
        <taxon>Bacteria</taxon>
        <taxon>Pseudomonadati</taxon>
        <taxon>Bacteroidota</taxon>
        <taxon>Cytophagia</taxon>
        <taxon>Cytophagales</taxon>
        <taxon>Hymenobacteraceae</taxon>
        <taxon>Pontibacter</taxon>
    </lineage>
</organism>
<evidence type="ECO:0000256" key="2">
    <source>
        <dbReference type="ARBA" id="ARBA00006275"/>
    </source>
</evidence>
<dbReference type="EMBL" id="JACXAJ010000011">
    <property type="protein sequence ID" value="MBD1398809.1"/>
    <property type="molecule type" value="Genomic_DNA"/>
</dbReference>
<comment type="caution">
    <text evidence="9">The sequence shown here is derived from an EMBL/GenBank/DDBJ whole genome shotgun (WGS) entry which is preliminary data.</text>
</comment>
<evidence type="ECO:0000259" key="7">
    <source>
        <dbReference type="Pfam" id="PF07980"/>
    </source>
</evidence>
<protein>
    <submittedName>
        <fullName evidence="9">RagB/SusD family nutrient uptake outer membrane protein</fullName>
    </submittedName>
</protein>
<gene>
    <name evidence="9" type="ORF">H9Q13_16675</name>
</gene>
<evidence type="ECO:0000256" key="3">
    <source>
        <dbReference type="ARBA" id="ARBA00022729"/>
    </source>
</evidence>
<comment type="similarity">
    <text evidence="2">Belongs to the SusD family.</text>
</comment>
<dbReference type="SUPFAM" id="SSF48452">
    <property type="entry name" value="TPR-like"/>
    <property type="match status" value="1"/>
</dbReference>
<evidence type="ECO:0000256" key="5">
    <source>
        <dbReference type="ARBA" id="ARBA00023237"/>
    </source>
</evidence>
<evidence type="ECO:0000313" key="10">
    <source>
        <dbReference type="Proteomes" id="UP000625551"/>
    </source>
</evidence>
<keyword evidence="5" id="KW-0998">Cell outer membrane</keyword>
<sequence length="452" mass="50901">MKRQLKHMLCLLLLFAATGCESFLDEKPDNALVVPATLQDLEALLDDHSVIANNYPSMAEISADNYYLTDVDWAGLPEEEYRRAYIWEKDRVFLPRRNDWYYAYRSVYSANTVLETVEKIHRTPAEAARWDNVKGQALFVRGSSFLQAALLWAPVYREGTAATDMGIPLRLGTDFNEPSVRASVEQSFQRIILDLKAAVPLLPVTPVHVIRPSRSAAYGLLARTYLYMGNYPLAEVYADSALQLNATLMNYSSLNAAASFPIARFNPEVVQHSLLMSLNPSLAVSRARIVPELYDSYADDDLRKTVFFRNNGDGSFAFKGSYSNSGLFGGIATDELYLTRAEARARQGKVPEALDDLNALLITRWKDGTFVPLTAGDQAEALEIVLQERRKELVMRGLRWMDLKRFNRDGAGITINRTINGQEYTMPPHDPRYALPIPEDVIELSGMQQNPR</sequence>
<dbReference type="InterPro" id="IPR011990">
    <property type="entry name" value="TPR-like_helical_dom_sf"/>
</dbReference>
<keyword evidence="10" id="KW-1185">Reference proteome</keyword>
<dbReference type="Proteomes" id="UP000625551">
    <property type="component" value="Unassembled WGS sequence"/>
</dbReference>
<feature type="chain" id="PRO_5046894953" evidence="6">
    <location>
        <begin position="23"/>
        <end position="452"/>
    </location>
</feature>
<accession>A0ABR7XKI8</accession>
<comment type="subcellular location">
    <subcellularLocation>
        <location evidence="1">Cell outer membrane</location>
    </subcellularLocation>
</comment>
<reference evidence="9 10" key="1">
    <citation type="submission" date="2020-09" db="EMBL/GenBank/DDBJ databases">
        <title>Genome sequencing and assembly of Pontibacter sp.</title>
        <authorList>
            <person name="Chhetri G."/>
        </authorList>
    </citation>
    <scope>NUCLEOTIDE SEQUENCE [LARGE SCALE GENOMIC DNA]</scope>
    <source>
        <strain evidence="9 10">JH31</strain>
    </source>
</reference>
<feature type="domain" description="RagB/SusD" evidence="7">
    <location>
        <begin position="335"/>
        <end position="451"/>
    </location>
</feature>
<dbReference type="InterPro" id="IPR033985">
    <property type="entry name" value="SusD-like_N"/>
</dbReference>
<dbReference type="Pfam" id="PF14322">
    <property type="entry name" value="SusD-like_3"/>
    <property type="match status" value="1"/>
</dbReference>
<feature type="domain" description="SusD-like N-terminal" evidence="8">
    <location>
        <begin position="23"/>
        <end position="226"/>
    </location>
</feature>
<name>A0ABR7XKI8_9BACT</name>
<dbReference type="RefSeq" id="WP_191184941.1">
    <property type="nucleotide sequence ID" value="NZ_JACXAJ010000011.1"/>
</dbReference>
<dbReference type="Pfam" id="PF07980">
    <property type="entry name" value="SusD_RagB"/>
    <property type="match status" value="1"/>
</dbReference>
<evidence type="ECO:0000259" key="8">
    <source>
        <dbReference type="Pfam" id="PF14322"/>
    </source>
</evidence>
<dbReference type="PROSITE" id="PS51257">
    <property type="entry name" value="PROKAR_LIPOPROTEIN"/>
    <property type="match status" value="1"/>
</dbReference>
<evidence type="ECO:0000256" key="1">
    <source>
        <dbReference type="ARBA" id="ARBA00004442"/>
    </source>
</evidence>
<keyword evidence="4" id="KW-0472">Membrane</keyword>
<evidence type="ECO:0000256" key="6">
    <source>
        <dbReference type="SAM" id="SignalP"/>
    </source>
</evidence>
<evidence type="ECO:0000313" key="9">
    <source>
        <dbReference type="EMBL" id="MBD1398809.1"/>
    </source>
</evidence>